<dbReference type="InterPro" id="IPR032121">
    <property type="entry name" value="Myco_phage_holin"/>
</dbReference>
<name>A0A345L0I5_9CAUD</name>
<reference evidence="3" key="1">
    <citation type="submission" date="2018-06" db="EMBL/GenBank/DDBJ databases">
        <authorList>
            <person name="Zhirakovskaya E."/>
        </authorList>
    </citation>
    <scope>NUCLEOTIDE SEQUENCE [LARGE SCALE GENOMIC DNA]</scope>
</reference>
<proteinExistence type="predicted"/>
<dbReference type="RefSeq" id="YP_010061799.1">
    <property type="nucleotide sequence ID" value="NC_054787.1"/>
</dbReference>
<evidence type="ECO:0000313" key="2">
    <source>
        <dbReference type="EMBL" id="AXH48787.1"/>
    </source>
</evidence>
<keyword evidence="1" id="KW-0812">Transmembrane</keyword>
<dbReference type="Pfam" id="PF16081">
    <property type="entry name" value="Phage_holin_7_1"/>
    <property type="match status" value="1"/>
</dbReference>
<dbReference type="GeneID" id="64871427"/>
<protein>
    <submittedName>
        <fullName evidence="2">Holin</fullName>
    </submittedName>
</protein>
<dbReference type="EMBL" id="MH513984">
    <property type="protein sequence ID" value="AXH48787.1"/>
    <property type="molecule type" value="Genomic_DNA"/>
</dbReference>
<keyword evidence="3" id="KW-1185">Reference proteome</keyword>
<keyword evidence="1" id="KW-1133">Transmembrane helix</keyword>
<accession>A0A345L0I5</accession>
<evidence type="ECO:0000313" key="3">
    <source>
        <dbReference type="Proteomes" id="UP000259157"/>
    </source>
</evidence>
<dbReference type="KEGG" id="vg:64871427"/>
<evidence type="ECO:0000256" key="1">
    <source>
        <dbReference type="SAM" id="Phobius"/>
    </source>
</evidence>
<keyword evidence="1" id="KW-0472">Membrane</keyword>
<organism evidence="2 3">
    <name type="scientific">Mycobacterium phage Steamy</name>
    <dbReference type="NCBI Taxonomy" id="2250309"/>
    <lineage>
        <taxon>Viruses</taxon>
        <taxon>Duplodnaviria</taxon>
        <taxon>Heunggongvirae</taxon>
        <taxon>Uroviricota</taxon>
        <taxon>Caudoviricetes</taxon>
        <taxon>Pharaohvirus</taxon>
        <taxon>Pharaohvirus steamy</taxon>
    </lineage>
</organism>
<gene>
    <name evidence="2" type="primary">12</name>
    <name evidence="2" type="ORF">SEA_STEAMY_12</name>
</gene>
<sequence length="119" mass="11878">MSPKIYAKAIFAGLVAIISAASLKAGGPDLSVLTAGDWLAVIGAGLVTGTGTFAVPNKSTEPSLSPTEAVVSGVQQVIAARATAQAELDKVTSVLGDIAGQIPVYGDEAKAIVNALPKF</sequence>
<feature type="transmembrane region" description="Helical" evidence="1">
    <location>
        <begin position="35"/>
        <end position="55"/>
    </location>
</feature>
<dbReference type="Proteomes" id="UP000259157">
    <property type="component" value="Segment"/>
</dbReference>